<name>A0A9D1Z3Q9_9FIRM</name>
<dbReference type="EMBL" id="DXCX01000017">
    <property type="protein sequence ID" value="HIY72670.1"/>
    <property type="molecule type" value="Genomic_DNA"/>
</dbReference>
<evidence type="ECO:0000313" key="1">
    <source>
        <dbReference type="EMBL" id="HIY72670.1"/>
    </source>
</evidence>
<proteinExistence type="predicted"/>
<protein>
    <submittedName>
        <fullName evidence="1">Uncharacterized protein</fullName>
    </submittedName>
</protein>
<dbReference type="Proteomes" id="UP000886824">
    <property type="component" value="Unassembled WGS sequence"/>
</dbReference>
<reference evidence="1" key="2">
    <citation type="submission" date="2021-04" db="EMBL/GenBank/DDBJ databases">
        <authorList>
            <person name="Gilroy R."/>
        </authorList>
    </citation>
    <scope>NUCLEOTIDE SEQUENCE</scope>
    <source>
        <strain evidence="1">CHK33-7979</strain>
    </source>
</reference>
<sequence>MKLHDNQLQLLRHLARFNLMDYPDCLNLLDTDGTGDRVALSYAFRPLTKNKYVSKRKDGCVSILAKGRALFPEDTPLISAGGGAAERRRVMEVSRMAALMELHNIPAFADRQECDTPYFIPSACWRKIAPGILSTTRFVGMLLAGGHRLAVYDIGDGAMEWQVRAEGSLFYTRHGSYETRATGMLLVCREDAREQAATNIIRQTMWNRRQLLRESCVERDRPVRWSRSPIKLKAQYGRVYLTTPATLTLSLERILGEEGSIQALREETGGVRPGSQGVGEDVQAWPRRMFVNPACDLLKYVRFFSAVKSYLMSREKPDYYQERIEMDLYLYEEDMPIAGMYPEIWESEEVSAYVYRSE</sequence>
<evidence type="ECO:0000313" key="2">
    <source>
        <dbReference type="Proteomes" id="UP000886824"/>
    </source>
</evidence>
<accession>A0A9D1Z3Q9</accession>
<gene>
    <name evidence="1" type="ORF">H9826_01680</name>
</gene>
<dbReference type="AlphaFoldDB" id="A0A9D1Z3Q9"/>
<reference evidence="1" key="1">
    <citation type="journal article" date="2021" name="PeerJ">
        <title>Extensive microbial diversity within the chicken gut microbiome revealed by metagenomics and culture.</title>
        <authorList>
            <person name="Gilroy R."/>
            <person name="Ravi A."/>
            <person name="Getino M."/>
            <person name="Pursley I."/>
            <person name="Horton D.L."/>
            <person name="Alikhan N.F."/>
            <person name="Baker D."/>
            <person name="Gharbi K."/>
            <person name="Hall N."/>
            <person name="Watson M."/>
            <person name="Adriaenssens E.M."/>
            <person name="Foster-Nyarko E."/>
            <person name="Jarju S."/>
            <person name="Secka A."/>
            <person name="Antonio M."/>
            <person name="Oren A."/>
            <person name="Chaudhuri R.R."/>
            <person name="La Ragione R."/>
            <person name="Hildebrand F."/>
            <person name="Pallen M.J."/>
        </authorList>
    </citation>
    <scope>NUCLEOTIDE SEQUENCE</scope>
    <source>
        <strain evidence="1">CHK33-7979</strain>
    </source>
</reference>
<organism evidence="1 2">
    <name type="scientific">Candidatus Intestinimonas merdavium</name>
    <dbReference type="NCBI Taxonomy" id="2838622"/>
    <lineage>
        <taxon>Bacteria</taxon>
        <taxon>Bacillati</taxon>
        <taxon>Bacillota</taxon>
        <taxon>Clostridia</taxon>
        <taxon>Eubacteriales</taxon>
        <taxon>Intestinimonas</taxon>
    </lineage>
</organism>
<comment type="caution">
    <text evidence="1">The sequence shown here is derived from an EMBL/GenBank/DDBJ whole genome shotgun (WGS) entry which is preliminary data.</text>
</comment>